<dbReference type="eggNOG" id="ENOG50340DU">
    <property type="taxonomic scope" value="Bacteria"/>
</dbReference>
<proteinExistence type="predicted"/>
<keyword evidence="3" id="KW-1185">Reference proteome</keyword>
<dbReference type="HOGENOM" id="CLU_2013949_0_0_11"/>
<name>I0V3D0_9PSEU</name>
<organism evidence="2 3">
    <name type="scientific">Saccharomonospora xinjiangensis XJ-54</name>
    <dbReference type="NCBI Taxonomy" id="882086"/>
    <lineage>
        <taxon>Bacteria</taxon>
        <taxon>Bacillati</taxon>
        <taxon>Actinomycetota</taxon>
        <taxon>Actinomycetes</taxon>
        <taxon>Pseudonocardiales</taxon>
        <taxon>Pseudonocardiaceae</taxon>
        <taxon>Saccharomonospora</taxon>
    </lineage>
</organism>
<keyword evidence="1" id="KW-0175">Coiled coil</keyword>
<dbReference type="Proteomes" id="UP000004691">
    <property type="component" value="Unassembled WGS sequence"/>
</dbReference>
<evidence type="ECO:0000313" key="2">
    <source>
        <dbReference type="EMBL" id="EID54633.1"/>
    </source>
</evidence>
<sequence>MPDEPTAAMRYKEIMSRAHKAADDVREWERRRGHELESQIAEAAQRVERLAEQEIAVQERGHRWWRMAYDNVARLSWLEPGEPPAATAPARGEHLDHHVEQIKPAYRELQNAVDALSWRARR</sequence>
<dbReference type="STRING" id="882086.SacxiDRAFT_2408"/>
<reference evidence="2 3" key="1">
    <citation type="submission" date="2012-01" db="EMBL/GenBank/DDBJ databases">
        <title>Improved High-Quality Draft sequence of Saccharomonospora xinjiangensis XJ-54.</title>
        <authorList>
            <consortium name="US DOE Joint Genome Institute"/>
            <person name="Lucas S."/>
            <person name="Han J."/>
            <person name="Lapidus A."/>
            <person name="Cheng J.-F."/>
            <person name="Goodwin L."/>
            <person name="Pitluck S."/>
            <person name="Peters L."/>
            <person name="Mikhailova N."/>
            <person name="Teshima H."/>
            <person name="Detter J.C."/>
            <person name="Han C."/>
            <person name="Tapia R."/>
            <person name="Land M."/>
            <person name="Hauser L."/>
            <person name="Kyrpides N."/>
            <person name="Ivanova N."/>
            <person name="Pagani I."/>
            <person name="Brambilla E.-M."/>
            <person name="Klenk H.-P."/>
            <person name="Woyke T."/>
        </authorList>
    </citation>
    <scope>NUCLEOTIDE SEQUENCE [LARGE SCALE GENOMIC DNA]</scope>
    <source>
        <strain evidence="2 3">XJ-54</strain>
    </source>
</reference>
<dbReference type="OrthoDB" id="3626740at2"/>
<accession>I0V3D0</accession>
<gene>
    <name evidence="2" type="ORF">SacxiDRAFT_2408</name>
</gene>
<feature type="coiled-coil region" evidence="1">
    <location>
        <begin position="33"/>
        <end position="60"/>
    </location>
</feature>
<dbReference type="EMBL" id="JH636049">
    <property type="protein sequence ID" value="EID54633.1"/>
    <property type="molecule type" value="Genomic_DNA"/>
</dbReference>
<protein>
    <submittedName>
        <fullName evidence="2">Uncharacterized protein</fullName>
    </submittedName>
</protein>
<evidence type="ECO:0000313" key="3">
    <source>
        <dbReference type="Proteomes" id="UP000004691"/>
    </source>
</evidence>
<evidence type="ECO:0000256" key="1">
    <source>
        <dbReference type="SAM" id="Coils"/>
    </source>
</evidence>
<dbReference type="AlphaFoldDB" id="I0V3D0"/>
<dbReference type="RefSeq" id="WP_006238779.1">
    <property type="nucleotide sequence ID" value="NZ_JH636049.1"/>
</dbReference>